<evidence type="ECO:0000313" key="2">
    <source>
        <dbReference type="EMBL" id="MBO2459796.1"/>
    </source>
</evidence>
<feature type="domain" description="DUF2786" evidence="1">
    <location>
        <begin position="12"/>
        <end position="47"/>
    </location>
</feature>
<name>A0ABS3RSQ3_9ACTN</name>
<sequence length="248" mass="27400">MAERERDYKKVIRNLLAKAEHPNTPRAEAEAAAAKAAELMIRLGIDQSTAREEAGKRPEDVEMLRLKLQDDHGTVLLQAFNPIAKAMGAETIAIDGDLVMVGTVSLLNNLDMILKVVEIQMYGAANAAGEEYFAKLQKQHPTWSEDRIGDTTDSWVWDFFRGYGEGVAEKIRSKRQMIIDESPGNALVLRKDDIRIKDAYNKEFPHRGSLRSRAIHDNSAYSRGQAAGRKADLGDGHVAGRAAGMLNG</sequence>
<dbReference type="Proteomes" id="UP000680206">
    <property type="component" value="Unassembled WGS sequence"/>
</dbReference>
<proteinExistence type="predicted"/>
<keyword evidence="3" id="KW-1185">Reference proteome</keyword>
<dbReference type="EMBL" id="JAGEPF010000012">
    <property type="protein sequence ID" value="MBO2459796.1"/>
    <property type="molecule type" value="Genomic_DNA"/>
</dbReference>
<organism evidence="2 3">
    <name type="scientific">Actinomadura violacea</name>
    <dbReference type="NCBI Taxonomy" id="2819934"/>
    <lineage>
        <taxon>Bacteria</taxon>
        <taxon>Bacillati</taxon>
        <taxon>Actinomycetota</taxon>
        <taxon>Actinomycetes</taxon>
        <taxon>Streptosporangiales</taxon>
        <taxon>Thermomonosporaceae</taxon>
        <taxon>Actinomadura</taxon>
    </lineage>
</organism>
<evidence type="ECO:0000259" key="1">
    <source>
        <dbReference type="Pfam" id="PF10979"/>
    </source>
</evidence>
<gene>
    <name evidence="2" type="ORF">J4709_19640</name>
</gene>
<dbReference type="InterPro" id="IPR024498">
    <property type="entry name" value="DUF2786"/>
</dbReference>
<accession>A0ABS3RSQ3</accession>
<evidence type="ECO:0000313" key="3">
    <source>
        <dbReference type="Proteomes" id="UP000680206"/>
    </source>
</evidence>
<reference evidence="2 3" key="1">
    <citation type="submission" date="2021-03" db="EMBL/GenBank/DDBJ databases">
        <title>Actinomadura violae sp. nov., isolated from lichen in Thailand.</title>
        <authorList>
            <person name="Kanchanasin P."/>
            <person name="Saeng-In P."/>
            <person name="Phongsopitanun W."/>
            <person name="Yuki M."/>
            <person name="Kudo T."/>
            <person name="Ohkuma M."/>
            <person name="Tanasupawat S."/>
        </authorList>
    </citation>
    <scope>NUCLEOTIDE SEQUENCE [LARGE SCALE GENOMIC DNA]</scope>
    <source>
        <strain evidence="2 3">LCR2-06</strain>
    </source>
</reference>
<comment type="caution">
    <text evidence="2">The sequence shown here is derived from an EMBL/GenBank/DDBJ whole genome shotgun (WGS) entry which is preliminary data.</text>
</comment>
<dbReference type="RefSeq" id="WP_208242794.1">
    <property type="nucleotide sequence ID" value="NZ_JAGEPF010000012.1"/>
</dbReference>
<protein>
    <submittedName>
        <fullName evidence="2">DUF2786 domain-containing protein</fullName>
    </submittedName>
</protein>
<dbReference type="Pfam" id="PF10979">
    <property type="entry name" value="DUF2786"/>
    <property type="match status" value="1"/>
</dbReference>